<organism evidence="2 3">
    <name type="scientific">Allorhodopirellula heiligendammensis</name>
    <dbReference type="NCBI Taxonomy" id="2714739"/>
    <lineage>
        <taxon>Bacteria</taxon>
        <taxon>Pseudomonadati</taxon>
        <taxon>Planctomycetota</taxon>
        <taxon>Planctomycetia</taxon>
        <taxon>Pirellulales</taxon>
        <taxon>Pirellulaceae</taxon>
        <taxon>Allorhodopirellula</taxon>
    </lineage>
</organism>
<dbReference type="EMBL" id="SJPU01000002">
    <property type="protein sequence ID" value="TWU15790.1"/>
    <property type="molecule type" value="Genomic_DNA"/>
</dbReference>
<evidence type="ECO:0000256" key="1">
    <source>
        <dbReference type="SAM" id="MobiDB-lite"/>
    </source>
</evidence>
<sequence>MITDGHPLANATAGDPARGKNLLPSSSLKALYWQAGLVTYVSRTPARDSDNTPHARGRSVFTHPIRELDDIDVSRDVERQKHVRSPWL</sequence>
<reference evidence="2 3" key="1">
    <citation type="journal article" date="2020" name="Antonie Van Leeuwenhoek">
        <title>Rhodopirellula heiligendammensis sp. nov., Rhodopirellula pilleata sp. nov., and Rhodopirellula solitaria sp. nov. isolated from natural or artificial marine surfaces in Northern Germany and California, USA, and emended description of the genus Rhodopirellula.</title>
        <authorList>
            <person name="Kallscheuer N."/>
            <person name="Wiegand S."/>
            <person name="Jogler M."/>
            <person name="Boedeker C."/>
            <person name="Peeters S.H."/>
            <person name="Rast P."/>
            <person name="Heuer A."/>
            <person name="Jetten M.S.M."/>
            <person name="Rohde M."/>
            <person name="Jogler C."/>
        </authorList>
    </citation>
    <scope>NUCLEOTIDE SEQUENCE [LARGE SCALE GENOMIC DNA]</scope>
    <source>
        <strain evidence="2 3">Poly21</strain>
    </source>
</reference>
<evidence type="ECO:0000313" key="2">
    <source>
        <dbReference type="EMBL" id="TWU15790.1"/>
    </source>
</evidence>
<dbReference type="Proteomes" id="UP000319908">
    <property type="component" value="Unassembled WGS sequence"/>
</dbReference>
<gene>
    <name evidence="2" type="ORF">Poly21_29920</name>
</gene>
<accession>A0A5C6BU69</accession>
<protein>
    <submittedName>
        <fullName evidence="2">Uncharacterized protein</fullName>
    </submittedName>
</protein>
<keyword evidence="3" id="KW-1185">Reference proteome</keyword>
<feature type="region of interest" description="Disordered" evidence="1">
    <location>
        <begin position="1"/>
        <end position="20"/>
    </location>
</feature>
<evidence type="ECO:0000313" key="3">
    <source>
        <dbReference type="Proteomes" id="UP000319908"/>
    </source>
</evidence>
<name>A0A5C6BU69_9BACT</name>
<proteinExistence type="predicted"/>
<comment type="caution">
    <text evidence="2">The sequence shown here is derived from an EMBL/GenBank/DDBJ whole genome shotgun (WGS) entry which is preliminary data.</text>
</comment>
<dbReference type="AlphaFoldDB" id="A0A5C6BU69"/>